<organism evidence="3 4">
    <name type="scientific">Paenibacillus thalictri</name>
    <dbReference type="NCBI Taxonomy" id="2527873"/>
    <lineage>
        <taxon>Bacteria</taxon>
        <taxon>Bacillati</taxon>
        <taxon>Bacillota</taxon>
        <taxon>Bacilli</taxon>
        <taxon>Bacillales</taxon>
        <taxon>Paenibacillaceae</taxon>
        <taxon>Paenibacillus</taxon>
    </lineage>
</organism>
<feature type="transmembrane region" description="Helical" evidence="2">
    <location>
        <begin position="128"/>
        <end position="146"/>
    </location>
</feature>
<name>A0A4Q9DX63_9BACL</name>
<keyword evidence="2" id="KW-0472">Membrane</keyword>
<dbReference type="EMBL" id="SIRE01000005">
    <property type="protein sequence ID" value="TBL80422.1"/>
    <property type="molecule type" value="Genomic_DNA"/>
</dbReference>
<dbReference type="InterPro" id="IPR006750">
    <property type="entry name" value="YdcZ"/>
</dbReference>
<feature type="transmembrane region" description="Helical" evidence="2">
    <location>
        <begin position="36"/>
        <end position="55"/>
    </location>
</feature>
<gene>
    <name evidence="3" type="ORF">EYB31_08380</name>
</gene>
<feature type="transmembrane region" description="Helical" evidence="2">
    <location>
        <begin position="93"/>
        <end position="116"/>
    </location>
</feature>
<dbReference type="Pfam" id="PF04657">
    <property type="entry name" value="DMT_YdcZ"/>
    <property type="match status" value="1"/>
</dbReference>
<reference evidence="3 4" key="1">
    <citation type="submission" date="2019-02" db="EMBL/GenBank/DDBJ databases">
        <title>Paenibacillus sp. nov., isolated from surface-sterilized tissue of Thalictrum simplex L.</title>
        <authorList>
            <person name="Tuo L."/>
        </authorList>
    </citation>
    <scope>NUCLEOTIDE SEQUENCE [LARGE SCALE GENOMIC DNA]</scope>
    <source>
        <strain evidence="3 4">N2SHLJ1</strain>
    </source>
</reference>
<dbReference type="OrthoDB" id="7864805at2"/>
<protein>
    <submittedName>
        <fullName evidence="3">DMT family transporter</fullName>
    </submittedName>
</protein>
<evidence type="ECO:0000256" key="2">
    <source>
        <dbReference type="SAM" id="Phobius"/>
    </source>
</evidence>
<evidence type="ECO:0000256" key="1">
    <source>
        <dbReference type="SAM" id="MobiDB-lite"/>
    </source>
</evidence>
<accession>A0A4Q9DX63</accession>
<keyword evidence="2" id="KW-0812">Transmembrane</keyword>
<dbReference type="Proteomes" id="UP000293142">
    <property type="component" value="Unassembled WGS sequence"/>
</dbReference>
<dbReference type="RefSeq" id="WP_131012835.1">
    <property type="nucleotide sequence ID" value="NZ_SIRE01000005.1"/>
</dbReference>
<feature type="compositionally biased region" description="Polar residues" evidence="1">
    <location>
        <begin position="166"/>
        <end position="176"/>
    </location>
</feature>
<dbReference type="PANTHER" id="PTHR34821">
    <property type="entry name" value="INNER MEMBRANE PROTEIN YDCZ"/>
    <property type="match status" value="1"/>
</dbReference>
<dbReference type="PANTHER" id="PTHR34821:SF2">
    <property type="entry name" value="INNER MEMBRANE PROTEIN YDCZ"/>
    <property type="match status" value="1"/>
</dbReference>
<keyword evidence="4" id="KW-1185">Reference proteome</keyword>
<dbReference type="GO" id="GO:0005886">
    <property type="term" value="C:plasma membrane"/>
    <property type="evidence" value="ECO:0007669"/>
    <property type="project" value="TreeGrafter"/>
</dbReference>
<feature type="transmembrane region" description="Helical" evidence="2">
    <location>
        <begin position="67"/>
        <end position="87"/>
    </location>
</feature>
<feature type="region of interest" description="Disordered" evidence="1">
    <location>
        <begin position="152"/>
        <end position="176"/>
    </location>
</feature>
<evidence type="ECO:0000313" key="3">
    <source>
        <dbReference type="EMBL" id="TBL80422.1"/>
    </source>
</evidence>
<dbReference type="AlphaFoldDB" id="A0A4Q9DX63"/>
<comment type="caution">
    <text evidence="3">The sequence shown here is derived from an EMBL/GenBank/DDBJ whole genome shotgun (WGS) entry which is preliminary data.</text>
</comment>
<sequence length="176" mass="18441">MEKIFILLFIVAGIGLSSQAAINGGLGKTIGALEATFVSFMVGTIVLFLMILFFGKGNVLQVFTVPKWQLVGGLIGAAYIAILTFAVPKIGVGVSIISVICGQILMSMLVDHFGWFNTAKFPITGSKVVGLVFLIVALIFLAHGNAAKASGASSTAQEPEAHVSDGVQSQTMTHRN</sequence>
<evidence type="ECO:0000313" key="4">
    <source>
        <dbReference type="Proteomes" id="UP000293142"/>
    </source>
</evidence>
<proteinExistence type="predicted"/>
<keyword evidence="2" id="KW-1133">Transmembrane helix</keyword>